<accession>A0A7J8F9K0</accession>
<evidence type="ECO:0000256" key="1">
    <source>
        <dbReference type="SAM" id="MobiDB-lite"/>
    </source>
</evidence>
<feature type="region of interest" description="Disordered" evidence="1">
    <location>
        <begin position="101"/>
        <end position="135"/>
    </location>
</feature>
<dbReference type="AlphaFoldDB" id="A0A7J8F9K0"/>
<evidence type="ECO:0000313" key="3">
    <source>
        <dbReference type="Proteomes" id="UP000550707"/>
    </source>
</evidence>
<dbReference type="Proteomes" id="UP000550707">
    <property type="component" value="Unassembled WGS sequence"/>
</dbReference>
<comment type="caution">
    <text evidence="2">The sequence shown here is derived from an EMBL/GenBank/DDBJ whole genome shotgun (WGS) entry which is preliminary data.</text>
</comment>
<dbReference type="EMBL" id="JACASF010000012">
    <property type="protein sequence ID" value="KAF6444251.1"/>
    <property type="molecule type" value="Genomic_DNA"/>
</dbReference>
<dbReference type="InParanoid" id="A0A7J8F9K0"/>
<gene>
    <name evidence="2" type="ORF">HJG59_008555</name>
</gene>
<name>A0A7J8F9K0_MOLMO</name>
<keyword evidence="3" id="KW-1185">Reference proteome</keyword>
<protein>
    <submittedName>
        <fullName evidence="2">Uncharacterized protein</fullName>
    </submittedName>
</protein>
<organism evidence="2 3">
    <name type="scientific">Molossus molossus</name>
    <name type="common">Pallas' mastiff bat</name>
    <name type="synonym">Vespertilio molossus</name>
    <dbReference type="NCBI Taxonomy" id="27622"/>
    <lineage>
        <taxon>Eukaryota</taxon>
        <taxon>Metazoa</taxon>
        <taxon>Chordata</taxon>
        <taxon>Craniata</taxon>
        <taxon>Vertebrata</taxon>
        <taxon>Euteleostomi</taxon>
        <taxon>Mammalia</taxon>
        <taxon>Eutheria</taxon>
        <taxon>Laurasiatheria</taxon>
        <taxon>Chiroptera</taxon>
        <taxon>Yangochiroptera</taxon>
        <taxon>Molossidae</taxon>
        <taxon>Molossus</taxon>
    </lineage>
</organism>
<evidence type="ECO:0000313" key="2">
    <source>
        <dbReference type="EMBL" id="KAF6444251.1"/>
    </source>
</evidence>
<sequence>MWVATAWARSPPQRAVVLGTFPQVPTPSCAAGNRQARLAASAPTSRATAEVAARAVGGCRKKRARGRPCAAAYGRGVAGPPGVSPEAGRVLQHQHAARARWLPQSRQRKTTEAVAAGAGPRDTAGPHQSNLSGKSIYELPGPACSAPANGKVSGAGSRAAFWSLQSSERSIVGACNMQGT</sequence>
<reference evidence="2 3" key="1">
    <citation type="journal article" date="2020" name="Nature">
        <title>Six reference-quality genomes reveal evolution of bat adaptations.</title>
        <authorList>
            <person name="Jebb D."/>
            <person name="Huang Z."/>
            <person name="Pippel M."/>
            <person name="Hughes G.M."/>
            <person name="Lavrichenko K."/>
            <person name="Devanna P."/>
            <person name="Winkler S."/>
            <person name="Jermiin L.S."/>
            <person name="Skirmuntt E.C."/>
            <person name="Katzourakis A."/>
            <person name="Burkitt-Gray L."/>
            <person name="Ray D.A."/>
            <person name="Sullivan K.A.M."/>
            <person name="Roscito J.G."/>
            <person name="Kirilenko B.M."/>
            <person name="Davalos L.M."/>
            <person name="Corthals A.P."/>
            <person name="Power M.L."/>
            <person name="Jones G."/>
            <person name="Ransome R.D."/>
            <person name="Dechmann D.K.N."/>
            <person name="Locatelli A.G."/>
            <person name="Puechmaille S.J."/>
            <person name="Fedrigo O."/>
            <person name="Jarvis E.D."/>
            <person name="Hiller M."/>
            <person name="Vernes S.C."/>
            <person name="Myers E.W."/>
            <person name="Teeling E.C."/>
        </authorList>
    </citation>
    <scope>NUCLEOTIDE SEQUENCE [LARGE SCALE GENOMIC DNA]</scope>
    <source>
        <strain evidence="2">MMolMol1</strain>
        <tissue evidence="2">Muscle</tissue>
    </source>
</reference>
<proteinExistence type="predicted"/>